<dbReference type="GO" id="GO:0008276">
    <property type="term" value="F:protein methyltransferase activity"/>
    <property type="evidence" value="ECO:0007669"/>
    <property type="project" value="UniProtKB-ARBA"/>
</dbReference>
<dbReference type="PROSITE" id="PS50157">
    <property type="entry name" value="ZINC_FINGER_C2H2_2"/>
    <property type="match status" value="1"/>
</dbReference>
<proteinExistence type="inferred from homology"/>
<evidence type="ECO:0000259" key="12">
    <source>
        <dbReference type="PROSITE" id="PS50157"/>
    </source>
</evidence>
<dbReference type="Pfam" id="PF21549">
    <property type="entry name" value="PRDM2_PR"/>
    <property type="match status" value="1"/>
</dbReference>
<comment type="subcellular location">
    <subcellularLocation>
        <location evidence="1">Nucleus</location>
    </subcellularLocation>
</comment>
<keyword evidence="8" id="KW-0804">Transcription</keyword>
<keyword evidence="4" id="KW-0677">Repeat</keyword>
<accession>A0A3S4RG25</accession>
<dbReference type="InterPro" id="IPR046341">
    <property type="entry name" value="SET_dom_sf"/>
</dbReference>
<evidence type="ECO:0000256" key="2">
    <source>
        <dbReference type="ARBA" id="ARBA00006991"/>
    </source>
</evidence>
<dbReference type="InterPro" id="IPR013087">
    <property type="entry name" value="Znf_C2H2_type"/>
</dbReference>
<dbReference type="InterPro" id="IPR036236">
    <property type="entry name" value="Znf_C2H2_sf"/>
</dbReference>
<evidence type="ECO:0000256" key="8">
    <source>
        <dbReference type="ARBA" id="ARBA00023163"/>
    </source>
</evidence>
<dbReference type="Gene3D" id="3.30.160.60">
    <property type="entry name" value="Classic Zinc Finger"/>
    <property type="match status" value="1"/>
</dbReference>
<evidence type="ECO:0000256" key="3">
    <source>
        <dbReference type="ARBA" id="ARBA00022723"/>
    </source>
</evidence>
<dbReference type="PROSITE" id="PS00028">
    <property type="entry name" value="ZINC_FINGER_C2H2_1"/>
    <property type="match status" value="1"/>
</dbReference>
<keyword evidence="6" id="KW-0862">Zinc</keyword>
<evidence type="ECO:0000256" key="4">
    <source>
        <dbReference type="ARBA" id="ARBA00022737"/>
    </source>
</evidence>
<feature type="compositionally biased region" description="Low complexity" evidence="11">
    <location>
        <begin position="156"/>
        <end position="180"/>
    </location>
</feature>
<keyword evidence="7" id="KW-0805">Transcription regulation</keyword>
<evidence type="ECO:0000256" key="6">
    <source>
        <dbReference type="ARBA" id="ARBA00022833"/>
    </source>
</evidence>
<sequence>MARNSERNLIRHKFGCFDEIQEVDNQKVRHCNWIRFLRHINTLSSEVNLIGRIVHGEVIYETITNVSPNTEMIVYYDAKKLHDSSYPSLYPSLFTPSPLLHSHNHHAFICRQALQDSPLDLSMSLIKSPSSPECKTADSTPLSLDLSKSSSYASSTSSVASPNASLSPSSVNSSGVNNNTQANGSKANIKHSGINGNHEVPINLNGAGNSPTPLANSTGINKAGARGTALSNGIVKKPRERTMLPCEYCGKAFDRPSLLRRHLRTHTGTNCDRGQV</sequence>
<dbReference type="SMART" id="SM00355">
    <property type="entry name" value="ZnF_C2H2"/>
    <property type="match status" value="1"/>
</dbReference>
<evidence type="ECO:0000256" key="5">
    <source>
        <dbReference type="ARBA" id="ARBA00022771"/>
    </source>
</evidence>
<evidence type="ECO:0000256" key="9">
    <source>
        <dbReference type="ARBA" id="ARBA00023242"/>
    </source>
</evidence>
<protein>
    <submittedName>
        <fullName evidence="13">Zinc finger and SCAN domain-containing protein 2-like protein</fullName>
    </submittedName>
</protein>
<dbReference type="GO" id="GO:0005634">
    <property type="term" value="C:nucleus"/>
    <property type="evidence" value="ECO:0007669"/>
    <property type="project" value="UniProtKB-SubCell"/>
</dbReference>
<evidence type="ECO:0000313" key="14">
    <source>
        <dbReference type="Proteomes" id="UP000285301"/>
    </source>
</evidence>
<evidence type="ECO:0000256" key="7">
    <source>
        <dbReference type="ARBA" id="ARBA00023015"/>
    </source>
</evidence>
<dbReference type="Proteomes" id="UP000285301">
    <property type="component" value="Unassembled WGS sequence"/>
</dbReference>
<evidence type="ECO:0000256" key="11">
    <source>
        <dbReference type="SAM" id="MobiDB-lite"/>
    </source>
</evidence>
<keyword evidence="14" id="KW-1185">Reference proteome</keyword>
<evidence type="ECO:0000256" key="1">
    <source>
        <dbReference type="ARBA" id="ARBA00004123"/>
    </source>
</evidence>
<dbReference type="FunFam" id="3.30.160.60:FF:000193">
    <property type="entry name" value="Zinc finger protein 300"/>
    <property type="match status" value="1"/>
</dbReference>
<organism evidence="13 14">
    <name type="scientific">Dinothrombium tinctorium</name>
    <dbReference type="NCBI Taxonomy" id="1965070"/>
    <lineage>
        <taxon>Eukaryota</taxon>
        <taxon>Metazoa</taxon>
        <taxon>Ecdysozoa</taxon>
        <taxon>Arthropoda</taxon>
        <taxon>Chelicerata</taxon>
        <taxon>Arachnida</taxon>
        <taxon>Acari</taxon>
        <taxon>Acariformes</taxon>
        <taxon>Trombidiformes</taxon>
        <taxon>Prostigmata</taxon>
        <taxon>Anystina</taxon>
        <taxon>Parasitengona</taxon>
        <taxon>Trombidioidea</taxon>
        <taxon>Trombidiidae</taxon>
        <taxon>Dinothrombium</taxon>
    </lineage>
</organism>
<feature type="region of interest" description="Disordered" evidence="11">
    <location>
        <begin position="128"/>
        <end position="147"/>
    </location>
</feature>
<reference evidence="13 14" key="1">
    <citation type="journal article" date="2018" name="Gigascience">
        <title>Genomes of trombidid mites reveal novel predicted allergens and laterally-transferred genes associated with secondary metabolism.</title>
        <authorList>
            <person name="Dong X."/>
            <person name="Chaisiri K."/>
            <person name="Xia D."/>
            <person name="Armstrong S.D."/>
            <person name="Fang Y."/>
            <person name="Donnelly M.J."/>
            <person name="Kadowaki T."/>
            <person name="McGarry J.W."/>
            <person name="Darby A.C."/>
            <person name="Makepeace B.L."/>
        </authorList>
    </citation>
    <scope>NUCLEOTIDE SEQUENCE [LARGE SCALE GENOMIC DNA]</scope>
    <source>
        <strain evidence="13">UoL-WK</strain>
    </source>
</reference>
<dbReference type="InterPro" id="IPR001214">
    <property type="entry name" value="SET_dom"/>
</dbReference>
<dbReference type="Gene3D" id="2.170.270.10">
    <property type="entry name" value="SET domain"/>
    <property type="match status" value="1"/>
</dbReference>
<dbReference type="SUPFAM" id="SSF57667">
    <property type="entry name" value="beta-beta-alpha zinc fingers"/>
    <property type="match status" value="1"/>
</dbReference>
<dbReference type="AlphaFoldDB" id="A0A3S4RG25"/>
<feature type="domain" description="C2H2-type" evidence="12">
    <location>
        <begin position="244"/>
        <end position="271"/>
    </location>
</feature>
<dbReference type="EMBL" id="NCKU01000369">
    <property type="protein sequence ID" value="RWS15766.1"/>
    <property type="molecule type" value="Genomic_DNA"/>
</dbReference>
<keyword evidence="5 10" id="KW-0863">Zinc-finger</keyword>
<evidence type="ECO:0000256" key="10">
    <source>
        <dbReference type="PROSITE-ProRule" id="PRU00042"/>
    </source>
</evidence>
<comment type="similarity">
    <text evidence="2">Belongs to the krueppel C2H2-type zinc-finger protein family.</text>
</comment>
<gene>
    <name evidence="13" type="ORF">B4U79_16054</name>
</gene>
<dbReference type="GO" id="GO:0008170">
    <property type="term" value="F:N-methyltransferase activity"/>
    <property type="evidence" value="ECO:0007669"/>
    <property type="project" value="UniProtKB-ARBA"/>
</dbReference>
<name>A0A3S4RG25_9ACAR</name>
<dbReference type="STRING" id="1965070.A0A3S4RG25"/>
<dbReference type="OrthoDB" id="3437960at2759"/>
<evidence type="ECO:0000313" key="13">
    <source>
        <dbReference type="EMBL" id="RWS15766.1"/>
    </source>
</evidence>
<keyword evidence="3" id="KW-0479">Metal-binding</keyword>
<dbReference type="GO" id="GO:0008757">
    <property type="term" value="F:S-adenosylmethionine-dependent methyltransferase activity"/>
    <property type="evidence" value="ECO:0007669"/>
    <property type="project" value="UniProtKB-ARBA"/>
</dbReference>
<dbReference type="Pfam" id="PF00096">
    <property type="entry name" value="zf-C2H2"/>
    <property type="match status" value="1"/>
</dbReference>
<comment type="caution">
    <text evidence="13">The sequence shown here is derived from an EMBL/GenBank/DDBJ whole genome shotgun (WGS) entry which is preliminary data.</text>
</comment>
<feature type="region of interest" description="Disordered" evidence="11">
    <location>
        <begin position="156"/>
        <end position="201"/>
    </location>
</feature>
<dbReference type="GO" id="GO:0008270">
    <property type="term" value="F:zinc ion binding"/>
    <property type="evidence" value="ECO:0007669"/>
    <property type="project" value="UniProtKB-KW"/>
</dbReference>
<keyword evidence="9" id="KW-0539">Nucleus</keyword>